<feature type="transmembrane region" description="Helical" evidence="6">
    <location>
        <begin position="115"/>
        <end position="140"/>
    </location>
</feature>
<dbReference type="AlphaFoldDB" id="A0A3M7SD68"/>
<dbReference type="EMBL" id="REGN01001578">
    <property type="protein sequence ID" value="RNA33764.1"/>
    <property type="molecule type" value="Genomic_DNA"/>
</dbReference>
<organism evidence="8 9">
    <name type="scientific">Brachionus plicatilis</name>
    <name type="common">Marine rotifer</name>
    <name type="synonym">Brachionus muelleri</name>
    <dbReference type="NCBI Taxonomy" id="10195"/>
    <lineage>
        <taxon>Eukaryota</taxon>
        <taxon>Metazoa</taxon>
        <taxon>Spiralia</taxon>
        <taxon>Gnathifera</taxon>
        <taxon>Rotifera</taxon>
        <taxon>Eurotatoria</taxon>
        <taxon>Monogononta</taxon>
        <taxon>Pseudotrocha</taxon>
        <taxon>Ploima</taxon>
        <taxon>Brachionidae</taxon>
        <taxon>Brachionus</taxon>
    </lineage>
</organism>
<keyword evidence="9" id="KW-1185">Reference proteome</keyword>
<protein>
    <recommendedName>
        <fullName evidence="7">MARVEL domain-containing protein</fullName>
    </recommendedName>
</protein>
<sequence length="164" mass="17377">MPELNKEYLSPKSGFLRIALIVVLLAAWISAAAAGNTGYRSNRDAFLAFAIIGFVLSIIILVLNILNLIKIPAISSFPWIIIFAVLDAIMLLAMFIVSIVLAVTAGKYGALVKRGAFWVAAIFGFISCVLYAVILVLTGLQIKKSGGIKVSMASNAQQGSSATA</sequence>
<gene>
    <name evidence="8" type="ORF">BpHYR1_046958</name>
</gene>
<evidence type="ECO:0000256" key="3">
    <source>
        <dbReference type="ARBA" id="ARBA00022989"/>
    </source>
</evidence>
<dbReference type="Proteomes" id="UP000276133">
    <property type="component" value="Unassembled WGS sequence"/>
</dbReference>
<evidence type="ECO:0000256" key="2">
    <source>
        <dbReference type="ARBA" id="ARBA00022692"/>
    </source>
</evidence>
<evidence type="ECO:0000256" key="1">
    <source>
        <dbReference type="ARBA" id="ARBA00004141"/>
    </source>
</evidence>
<name>A0A3M7SD68_BRAPC</name>
<comment type="caution">
    <text evidence="8">The sequence shown here is derived from an EMBL/GenBank/DDBJ whole genome shotgun (WGS) entry which is preliminary data.</text>
</comment>
<dbReference type="GO" id="GO:0016020">
    <property type="term" value="C:membrane"/>
    <property type="evidence" value="ECO:0007669"/>
    <property type="project" value="UniProtKB-SubCell"/>
</dbReference>
<proteinExistence type="predicted"/>
<keyword evidence="3 6" id="KW-1133">Transmembrane helix</keyword>
<evidence type="ECO:0000259" key="7">
    <source>
        <dbReference type="PROSITE" id="PS51225"/>
    </source>
</evidence>
<reference evidence="8 9" key="1">
    <citation type="journal article" date="2018" name="Sci. Rep.">
        <title>Genomic signatures of local adaptation to the degree of environmental predictability in rotifers.</title>
        <authorList>
            <person name="Franch-Gras L."/>
            <person name="Hahn C."/>
            <person name="Garcia-Roger E.M."/>
            <person name="Carmona M.J."/>
            <person name="Serra M."/>
            <person name="Gomez A."/>
        </authorList>
    </citation>
    <scope>NUCLEOTIDE SEQUENCE [LARGE SCALE GENOMIC DNA]</scope>
    <source>
        <strain evidence="8">HYR1</strain>
    </source>
</reference>
<evidence type="ECO:0000256" key="4">
    <source>
        <dbReference type="ARBA" id="ARBA00023136"/>
    </source>
</evidence>
<keyword evidence="4 5" id="KW-0472">Membrane</keyword>
<feature type="transmembrane region" description="Helical" evidence="6">
    <location>
        <begin position="46"/>
        <end position="67"/>
    </location>
</feature>
<feature type="transmembrane region" description="Helical" evidence="6">
    <location>
        <begin position="14"/>
        <end position="34"/>
    </location>
</feature>
<evidence type="ECO:0000313" key="8">
    <source>
        <dbReference type="EMBL" id="RNA33764.1"/>
    </source>
</evidence>
<dbReference type="InterPro" id="IPR008253">
    <property type="entry name" value="Marvel"/>
</dbReference>
<comment type="subcellular location">
    <subcellularLocation>
        <location evidence="1">Membrane</location>
        <topology evidence="1">Multi-pass membrane protein</topology>
    </subcellularLocation>
</comment>
<dbReference type="PROSITE" id="PS51225">
    <property type="entry name" value="MARVEL"/>
    <property type="match status" value="1"/>
</dbReference>
<accession>A0A3M7SD68</accession>
<feature type="domain" description="MARVEL" evidence="7">
    <location>
        <begin position="8"/>
        <end position="143"/>
    </location>
</feature>
<evidence type="ECO:0000256" key="6">
    <source>
        <dbReference type="SAM" id="Phobius"/>
    </source>
</evidence>
<feature type="transmembrane region" description="Helical" evidence="6">
    <location>
        <begin position="79"/>
        <end position="103"/>
    </location>
</feature>
<evidence type="ECO:0000256" key="5">
    <source>
        <dbReference type="PROSITE-ProRule" id="PRU00581"/>
    </source>
</evidence>
<dbReference type="Pfam" id="PF01284">
    <property type="entry name" value="MARVEL"/>
    <property type="match status" value="1"/>
</dbReference>
<evidence type="ECO:0000313" key="9">
    <source>
        <dbReference type="Proteomes" id="UP000276133"/>
    </source>
</evidence>
<keyword evidence="2 5" id="KW-0812">Transmembrane</keyword>